<proteinExistence type="predicted"/>
<name>A0ACC2TZH7_9FUNG</name>
<dbReference type="Proteomes" id="UP001165960">
    <property type="component" value="Unassembled WGS sequence"/>
</dbReference>
<evidence type="ECO:0000313" key="1">
    <source>
        <dbReference type="EMBL" id="KAJ9080053.1"/>
    </source>
</evidence>
<dbReference type="EMBL" id="QTSX02001610">
    <property type="protein sequence ID" value="KAJ9080053.1"/>
    <property type="molecule type" value="Genomic_DNA"/>
</dbReference>
<protein>
    <submittedName>
        <fullName evidence="1">Histone acetyltransferase</fullName>
        <ecNumber evidence="1">2.3.1.48</ecNumber>
    </submittedName>
</protein>
<organism evidence="1 2">
    <name type="scientific">Entomophthora muscae</name>
    <dbReference type="NCBI Taxonomy" id="34485"/>
    <lineage>
        <taxon>Eukaryota</taxon>
        <taxon>Fungi</taxon>
        <taxon>Fungi incertae sedis</taxon>
        <taxon>Zoopagomycota</taxon>
        <taxon>Entomophthoromycotina</taxon>
        <taxon>Entomophthoromycetes</taxon>
        <taxon>Entomophthorales</taxon>
        <taxon>Entomophthoraceae</taxon>
        <taxon>Entomophthora</taxon>
    </lineage>
</organism>
<gene>
    <name evidence="1" type="primary">GCN5_2</name>
    <name evidence="1" type="ORF">DSO57_1029132</name>
</gene>
<reference evidence="1" key="1">
    <citation type="submission" date="2022-04" db="EMBL/GenBank/DDBJ databases">
        <title>Genome of the entomopathogenic fungus Entomophthora muscae.</title>
        <authorList>
            <person name="Elya C."/>
            <person name="Lovett B.R."/>
            <person name="Lee E."/>
            <person name="Macias A.M."/>
            <person name="Hajek A.E."/>
            <person name="De Bivort B.L."/>
            <person name="Kasson M.T."/>
            <person name="De Fine Licht H.H."/>
            <person name="Stajich J.E."/>
        </authorList>
    </citation>
    <scope>NUCLEOTIDE SEQUENCE</scope>
    <source>
        <strain evidence="1">Berkeley</strain>
    </source>
</reference>
<keyword evidence="2" id="KW-1185">Reference proteome</keyword>
<keyword evidence="1" id="KW-0808">Transferase</keyword>
<sequence>MAIVSTRTLRVVGGITYRLFDQRGFAEIVFCAISSVEQVKGYGSHLMNHLKDHILKDTNAKHFLTYADNYAIGYFKKQGFTREISLPESVWMGYIKDYEGGTLMQCSMVPGIRYLQVHDLLALQKKAVNEKIQTMSSSHIIYKGLDFSSCSSISPDKIPGLMESGYDPRKDRPRPPPRTKAQNQMLKLVSEMSNHNSAWPFLEPVDVTQVTDYLSLIEHPMDLSTLEQNVEANRYPTKESFFRDVNLIFNNARKYNAPSTPYYKSACKLEEFFTKRIKLWND</sequence>
<dbReference type="EC" id="2.3.1.48" evidence="1"/>
<evidence type="ECO:0000313" key="2">
    <source>
        <dbReference type="Proteomes" id="UP001165960"/>
    </source>
</evidence>
<comment type="caution">
    <text evidence="1">The sequence shown here is derived from an EMBL/GenBank/DDBJ whole genome shotgun (WGS) entry which is preliminary data.</text>
</comment>
<keyword evidence="1" id="KW-0012">Acyltransferase</keyword>
<accession>A0ACC2TZH7</accession>